<dbReference type="SMART" id="SM00220">
    <property type="entry name" value="S_TKc"/>
    <property type="match status" value="1"/>
</dbReference>
<evidence type="ECO:0000313" key="11">
    <source>
        <dbReference type="Proteomes" id="UP001355207"/>
    </source>
</evidence>
<dbReference type="AlphaFoldDB" id="A0AAX4JPP7"/>
<sequence>MNASSSTHPAGGLPRVIDNGCLELTSVIGTGAYGVVYLGIDYKYAQPLWRAVKCLRRHGLDSRQKHFQRREIALHRLASAHPSIIAMDRMIEEGDNVYVVMEFGEEGDLFAMITDKQRYVGDDELIRDVFLQLLDGVAWLHSLGISHRDIKPENIVCSQDGTRVRICDFGLATSEQESSEFGCGSTFYIAPECLGDWFPENTSYPTRPGDVWSLGVILVNLVCGRNPWRIASPSDESFNSFLNDPNFLRRILPISSQCLFVLQQIFTINPAERISLAALRKLVMEVETFTMGEEELRLAHYAAQNPSSETPTPQYQASADSSLMPLQEIPEGYEVEGDSTYQEEWQTSITEEQTVFVFDELETPSLRADSGSGDGEHTTSPLHQSRSSSSNGGSLPPTPQLLAEGGLILPNHQQQHHHQYQHHHQFFEILKGKTPSSISELRVNPISPEITTGNSPNPFFR</sequence>
<dbReference type="EC" id="2.7.11.1" evidence="1"/>
<feature type="domain" description="Protein kinase" evidence="9">
    <location>
        <begin position="22"/>
        <end position="290"/>
    </location>
</feature>
<keyword evidence="2" id="KW-0808">Transferase</keyword>
<dbReference type="PANTHER" id="PTHR24348:SF22">
    <property type="entry name" value="NON-SPECIFIC SERINE_THREONINE PROTEIN KINASE"/>
    <property type="match status" value="1"/>
</dbReference>
<evidence type="ECO:0000313" key="10">
    <source>
        <dbReference type="EMBL" id="WWC87376.1"/>
    </source>
</evidence>
<dbReference type="GO" id="GO:0016020">
    <property type="term" value="C:membrane"/>
    <property type="evidence" value="ECO:0007669"/>
    <property type="project" value="TreeGrafter"/>
</dbReference>
<feature type="compositionally biased region" description="Polar residues" evidence="8">
    <location>
        <begin position="449"/>
        <end position="461"/>
    </location>
</feature>
<dbReference type="GO" id="GO:0000045">
    <property type="term" value="P:autophagosome assembly"/>
    <property type="evidence" value="ECO:0007669"/>
    <property type="project" value="TreeGrafter"/>
</dbReference>
<dbReference type="InterPro" id="IPR017441">
    <property type="entry name" value="Protein_kinase_ATP_BS"/>
</dbReference>
<dbReference type="InterPro" id="IPR011009">
    <property type="entry name" value="Kinase-like_dom_sf"/>
</dbReference>
<dbReference type="InterPro" id="IPR045269">
    <property type="entry name" value="Atg1-like"/>
</dbReference>
<dbReference type="GO" id="GO:0005829">
    <property type="term" value="C:cytosol"/>
    <property type="evidence" value="ECO:0007669"/>
    <property type="project" value="TreeGrafter"/>
</dbReference>
<dbReference type="GO" id="GO:0005776">
    <property type="term" value="C:autophagosome"/>
    <property type="evidence" value="ECO:0007669"/>
    <property type="project" value="TreeGrafter"/>
</dbReference>
<accession>A0AAX4JPP7</accession>
<dbReference type="PROSITE" id="PS50011">
    <property type="entry name" value="PROTEIN_KINASE_DOM"/>
    <property type="match status" value="1"/>
</dbReference>
<dbReference type="GO" id="GO:0005524">
    <property type="term" value="F:ATP binding"/>
    <property type="evidence" value="ECO:0007669"/>
    <property type="project" value="UniProtKB-UniRule"/>
</dbReference>
<name>A0AAX4JPP7_9TREE</name>
<keyword evidence="4" id="KW-0418">Kinase</keyword>
<keyword evidence="11" id="KW-1185">Reference proteome</keyword>
<evidence type="ECO:0000256" key="3">
    <source>
        <dbReference type="ARBA" id="ARBA00022741"/>
    </source>
</evidence>
<dbReference type="PANTHER" id="PTHR24348">
    <property type="entry name" value="SERINE/THREONINE-PROTEIN KINASE UNC-51-RELATED"/>
    <property type="match status" value="1"/>
</dbReference>
<evidence type="ECO:0000259" key="9">
    <source>
        <dbReference type="PROSITE" id="PS50011"/>
    </source>
</evidence>
<dbReference type="PROSITE" id="PS00107">
    <property type="entry name" value="PROTEIN_KINASE_ATP"/>
    <property type="match status" value="1"/>
</dbReference>
<dbReference type="CDD" id="cd13993">
    <property type="entry name" value="STKc_Pat1_like"/>
    <property type="match status" value="1"/>
</dbReference>
<dbReference type="RefSeq" id="XP_066074139.1">
    <property type="nucleotide sequence ID" value="XM_066218042.1"/>
</dbReference>
<keyword evidence="3 6" id="KW-0547">Nucleotide-binding</keyword>
<protein>
    <recommendedName>
        <fullName evidence="1">non-specific serine/threonine protein kinase</fullName>
        <ecNumber evidence="1">2.7.11.1</ecNumber>
    </recommendedName>
</protein>
<dbReference type="EMBL" id="CP144099">
    <property type="protein sequence ID" value="WWC87376.1"/>
    <property type="molecule type" value="Genomic_DNA"/>
</dbReference>
<reference evidence="10 11" key="1">
    <citation type="submission" date="2024-01" db="EMBL/GenBank/DDBJ databases">
        <title>Comparative genomics of Cryptococcus and Kwoniella reveals pathogenesis evolution and contrasting modes of karyotype evolution via chromosome fusion or intercentromeric recombination.</title>
        <authorList>
            <person name="Coelho M.A."/>
            <person name="David-Palma M."/>
            <person name="Shea T."/>
            <person name="Bowers K."/>
            <person name="McGinley-Smith S."/>
            <person name="Mohammad A.W."/>
            <person name="Gnirke A."/>
            <person name="Yurkov A.M."/>
            <person name="Nowrousian M."/>
            <person name="Sun S."/>
            <person name="Cuomo C.A."/>
            <person name="Heitman J."/>
        </authorList>
    </citation>
    <scope>NUCLEOTIDE SEQUENCE [LARGE SCALE GENOMIC DNA]</scope>
    <source>
        <strain evidence="10 11">CBS 6074</strain>
    </source>
</reference>
<feature type="region of interest" description="Disordered" evidence="8">
    <location>
        <begin position="442"/>
        <end position="461"/>
    </location>
</feature>
<organism evidence="10 11">
    <name type="scientific">Kwoniella dendrophila CBS 6074</name>
    <dbReference type="NCBI Taxonomy" id="1295534"/>
    <lineage>
        <taxon>Eukaryota</taxon>
        <taxon>Fungi</taxon>
        <taxon>Dikarya</taxon>
        <taxon>Basidiomycota</taxon>
        <taxon>Agaricomycotina</taxon>
        <taxon>Tremellomycetes</taxon>
        <taxon>Tremellales</taxon>
        <taxon>Cryptococcaceae</taxon>
        <taxon>Kwoniella</taxon>
    </lineage>
</organism>
<evidence type="ECO:0000256" key="2">
    <source>
        <dbReference type="ARBA" id="ARBA00022679"/>
    </source>
</evidence>
<dbReference type="Proteomes" id="UP001355207">
    <property type="component" value="Chromosome 2"/>
</dbReference>
<evidence type="ECO:0000256" key="4">
    <source>
        <dbReference type="ARBA" id="ARBA00022777"/>
    </source>
</evidence>
<keyword evidence="5 6" id="KW-0067">ATP-binding</keyword>
<keyword evidence="7" id="KW-0723">Serine/threonine-protein kinase</keyword>
<dbReference type="GO" id="GO:0004674">
    <property type="term" value="F:protein serine/threonine kinase activity"/>
    <property type="evidence" value="ECO:0007669"/>
    <property type="project" value="UniProtKB-KW"/>
</dbReference>
<dbReference type="Gene3D" id="1.10.510.10">
    <property type="entry name" value="Transferase(Phosphotransferase) domain 1"/>
    <property type="match status" value="1"/>
</dbReference>
<dbReference type="InterPro" id="IPR008271">
    <property type="entry name" value="Ser/Thr_kinase_AS"/>
</dbReference>
<dbReference type="Pfam" id="PF00069">
    <property type="entry name" value="Pkinase"/>
    <property type="match status" value="1"/>
</dbReference>
<feature type="binding site" evidence="6">
    <location>
        <position position="53"/>
    </location>
    <ligand>
        <name>ATP</name>
        <dbReference type="ChEBI" id="CHEBI:30616"/>
    </ligand>
</feature>
<feature type="region of interest" description="Disordered" evidence="8">
    <location>
        <begin position="365"/>
        <end position="403"/>
    </location>
</feature>
<feature type="compositionally biased region" description="Low complexity" evidence="8">
    <location>
        <begin position="385"/>
        <end position="394"/>
    </location>
</feature>
<evidence type="ECO:0000256" key="6">
    <source>
        <dbReference type="PROSITE-ProRule" id="PRU10141"/>
    </source>
</evidence>
<dbReference type="SUPFAM" id="SSF56112">
    <property type="entry name" value="Protein kinase-like (PK-like)"/>
    <property type="match status" value="1"/>
</dbReference>
<proteinExistence type="inferred from homology"/>
<dbReference type="GO" id="GO:0000407">
    <property type="term" value="C:phagophore assembly site"/>
    <property type="evidence" value="ECO:0007669"/>
    <property type="project" value="TreeGrafter"/>
</dbReference>
<evidence type="ECO:0000256" key="5">
    <source>
        <dbReference type="ARBA" id="ARBA00022840"/>
    </source>
</evidence>
<dbReference type="PROSITE" id="PS00108">
    <property type="entry name" value="PROTEIN_KINASE_ST"/>
    <property type="match status" value="1"/>
</dbReference>
<comment type="similarity">
    <text evidence="7">Belongs to the protein kinase superfamily.</text>
</comment>
<gene>
    <name evidence="10" type="ORF">L201_002265</name>
</gene>
<dbReference type="GO" id="GO:0010506">
    <property type="term" value="P:regulation of autophagy"/>
    <property type="evidence" value="ECO:0007669"/>
    <property type="project" value="InterPro"/>
</dbReference>
<evidence type="ECO:0000256" key="1">
    <source>
        <dbReference type="ARBA" id="ARBA00012513"/>
    </source>
</evidence>
<evidence type="ECO:0000256" key="7">
    <source>
        <dbReference type="RuleBase" id="RU000304"/>
    </source>
</evidence>
<evidence type="ECO:0000256" key="8">
    <source>
        <dbReference type="SAM" id="MobiDB-lite"/>
    </source>
</evidence>
<dbReference type="InterPro" id="IPR000719">
    <property type="entry name" value="Prot_kinase_dom"/>
</dbReference>
<dbReference type="GeneID" id="91092937"/>